<dbReference type="KEGG" id="fki:FK004_14195"/>
<dbReference type="InterPro" id="IPR050789">
    <property type="entry name" value="Diverse_Enzym_Activities"/>
</dbReference>
<dbReference type="PANTHER" id="PTHR43283:SF7">
    <property type="entry name" value="BETA-LACTAMASE-RELATED DOMAIN-CONTAINING PROTEIN"/>
    <property type="match status" value="1"/>
</dbReference>
<dbReference type="InterPro" id="IPR001466">
    <property type="entry name" value="Beta-lactam-related"/>
</dbReference>
<dbReference type="InterPro" id="IPR012338">
    <property type="entry name" value="Beta-lactam/transpept-like"/>
</dbReference>
<accession>A0A2S1LRE6</accession>
<dbReference type="PANTHER" id="PTHR43283">
    <property type="entry name" value="BETA-LACTAMASE-RELATED"/>
    <property type="match status" value="1"/>
</dbReference>
<evidence type="ECO:0000313" key="3">
    <source>
        <dbReference type="EMBL" id="AWG26299.1"/>
    </source>
</evidence>
<proteinExistence type="predicted"/>
<keyword evidence="3" id="KW-0378">Hydrolase</keyword>
<feature type="chain" id="PRO_5015626973" evidence="1">
    <location>
        <begin position="19"/>
        <end position="549"/>
    </location>
</feature>
<dbReference type="Proteomes" id="UP000244677">
    <property type="component" value="Chromosome"/>
</dbReference>
<dbReference type="GO" id="GO:0016787">
    <property type="term" value="F:hydrolase activity"/>
    <property type="evidence" value="ECO:0007669"/>
    <property type="project" value="UniProtKB-KW"/>
</dbReference>
<dbReference type="SUPFAM" id="SSF56601">
    <property type="entry name" value="beta-lactamase/transpeptidase-like"/>
    <property type="match status" value="1"/>
</dbReference>
<organism evidence="3 4">
    <name type="scientific">Flavobacterium kingsejongi</name>
    <dbReference type="NCBI Taxonomy" id="1678728"/>
    <lineage>
        <taxon>Bacteria</taxon>
        <taxon>Pseudomonadati</taxon>
        <taxon>Bacteroidota</taxon>
        <taxon>Flavobacteriia</taxon>
        <taxon>Flavobacteriales</taxon>
        <taxon>Flavobacteriaceae</taxon>
        <taxon>Flavobacterium</taxon>
    </lineage>
</organism>
<reference evidence="3 4" key="1">
    <citation type="submission" date="2017-04" db="EMBL/GenBank/DDBJ databases">
        <title>Complete genome sequence of Flavobacterium kingsejong AJ004.</title>
        <authorList>
            <person name="Lee P.C."/>
        </authorList>
    </citation>
    <scope>NUCLEOTIDE SEQUENCE [LARGE SCALE GENOMIC DNA]</scope>
    <source>
        <strain evidence="3 4">AJ004</strain>
    </source>
</reference>
<keyword evidence="1" id="KW-0732">Signal</keyword>
<feature type="domain" description="Beta-lactamase-related" evidence="2">
    <location>
        <begin position="251"/>
        <end position="528"/>
    </location>
</feature>
<dbReference type="Pfam" id="PF00144">
    <property type="entry name" value="Beta-lactamase"/>
    <property type="match status" value="1"/>
</dbReference>
<keyword evidence="4" id="KW-1185">Reference proteome</keyword>
<dbReference type="Gene3D" id="3.40.710.10">
    <property type="entry name" value="DD-peptidase/beta-lactamase superfamily"/>
    <property type="match status" value="1"/>
</dbReference>
<dbReference type="RefSeq" id="WP_108737831.1">
    <property type="nucleotide sequence ID" value="NZ_CP020919.1"/>
</dbReference>
<evidence type="ECO:0000313" key="4">
    <source>
        <dbReference type="Proteomes" id="UP000244677"/>
    </source>
</evidence>
<dbReference type="EMBL" id="CP020919">
    <property type="protein sequence ID" value="AWG26299.1"/>
    <property type="molecule type" value="Genomic_DNA"/>
</dbReference>
<evidence type="ECO:0000256" key="1">
    <source>
        <dbReference type="SAM" id="SignalP"/>
    </source>
</evidence>
<protein>
    <submittedName>
        <fullName evidence="3">Serine hydrolase</fullName>
    </submittedName>
</protein>
<evidence type="ECO:0000259" key="2">
    <source>
        <dbReference type="Pfam" id="PF00144"/>
    </source>
</evidence>
<gene>
    <name evidence="3" type="ORF">FK004_14195</name>
</gene>
<feature type="signal peptide" evidence="1">
    <location>
        <begin position="1"/>
        <end position="18"/>
    </location>
</feature>
<name>A0A2S1LRE6_9FLAO</name>
<sequence length="549" mass="61590">MKKILLFCSFILTIGVLGQTKDLVQNNGINTPDHRANLGKIVFIATPAPIEDYKDSDAMASVQFNSTTNLYLRAFMDNSVTNYLHRLDTNLTAEELLQKGNYQFSFWVDGKLVYVENLHHGAEWPNDKNSKTILTIPLVSQRSEGSWGRSMWRRFYENNAGEQHLTVGTHQLKIEMRTYLDHNGLKISPLIAVGAVELVVTPPVKATEAEAAIQPIAPNSGWPVSKDAYATETIKELNRKIAESKFRKITSIVVIKKGELLIEEYFNGANRTTLHDTRSVGKSFASALTGIAIHDGYLKNEQQTLGEFFDLKKFKNYSPKKEKVTLKSLLTMSSGFDGSDANNDSPGNEENMYPTDNWVSFTLNLPMDKTKTIGKNWDYFTAGVVVLGDIIDKNVPGGLVAYADKKLFAPLGITHYEWQYTPQNVGNTAGSLQMNTLDYAKFGQLYQNKGKWNGQQILTQDWVKKTFTNYFTNPNDPKKYGYLFWNQTYTVNGKNYDAFLCNGNGGNKIIVFTTIPLTIVITSTAYNSSFGHTQADEIVTTYLLPAILQ</sequence>
<dbReference type="OrthoDB" id="9773047at2"/>
<dbReference type="AlphaFoldDB" id="A0A2S1LRE6"/>